<reference evidence="1" key="1">
    <citation type="submission" date="2018-02" db="EMBL/GenBank/DDBJ databases">
        <title>Rhizophora mucronata_Transcriptome.</title>
        <authorList>
            <person name="Meera S.P."/>
            <person name="Sreeshan A."/>
            <person name="Augustine A."/>
        </authorList>
    </citation>
    <scope>NUCLEOTIDE SEQUENCE</scope>
    <source>
        <tissue evidence="1">Leaf</tissue>
    </source>
</reference>
<evidence type="ECO:0000313" key="1">
    <source>
        <dbReference type="EMBL" id="MBW89631.1"/>
    </source>
</evidence>
<dbReference type="AlphaFoldDB" id="A0A2P2J846"/>
<accession>A0A2P2J846</accession>
<name>A0A2P2J846_RHIMU</name>
<dbReference type="EMBL" id="GGEC01009148">
    <property type="protein sequence ID" value="MBW89631.1"/>
    <property type="molecule type" value="Transcribed_RNA"/>
</dbReference>
<sequence length="19" mass="2248">MCFRLLGVALRCASHLYFF</sequence>
<organism evidence="1">
    <name type="scientific">Rhizophora mucronata</name>
    <name type="common">Asiatic mangrove</name>
    <dbReference type="NCBI Taxonomy" id="61149"/>
    <lineage>
        <taxon>Eukaryota</taxon>
        <taxon>Viridiplantae</taxon>
        <taxon>Streptophyta</taxon>
        <taxon>Embryophyta</taxon>
        <taxon>Tracheophyta</taxon>
        <taxon>Spermatophyta</taxon>
        <taxon>Magnoliopsida</taxon>
        <taxon>eudicotyledons</taxon>
        <taxon>Gunneridae</taxon>
        <taxon>Pentapetalae</taxon>
        <taxon>rosids</taxon>
        <taxon>fabids</taxon>
        <taxon>Malpighiales</taxon>
        <taxon>Rhizophoraceae</taxon>
        <taxon>Rhizophora</taxon>
    </lineage>
</organism>
<proteinExistence type="predicted"/>
<protein>
    <submittedName>
        <fullName evidence="1">Uncharacterized protein</fullName>
    </submittedName>
</protein>